<name>A0AA41Z4R8_9HYPH</name>
<dbReference type="Gene3D" id="3.30.70.100">
    <property type="match status" value="1"/>
</dbReference>
<sequence length="182" mass="18968">MSSRRWIRELLTLKVVAFSLCDPAIARGGHFGGSELRRGARGGHGCDRARMAVYDIVTLATVTDKAADKAMAALDASIGAGNGRVLVDAETPSSMTNNTPAHTVIIVFSSNADADAWRKSPAFRSARADLNKAATTNIMALAGIADPGPSLAETAGTKGQEGMGNDIKLPPMPAIKDICKGF</sequence>
<comment type="caution">
    <text evidence="2">The sequence shown here is derived from an EMBL/GenBank/DDBJ whole genome shotgun (WGS) entry which is preliminary data.</text>
</comment>
<organism evidence="2 3">
    <name type="scientific">Lichenifustis flavocetrariae</name>
    <dbReference type="NCBI Taxonomy" id="2949735"/>
    <lineage>
        <taxon>Bacteria</taxon>
        <taxon>Pseudomonadati</taxon>
        <taxon>Pseudomonadota</taxon>
        <taxon>Alphaproteobacteria</taxon>
        <taxon>Hyphomicrobiales</taxon>
        <taxon>Lichenihabitantaceae</taxon>
        <taxon>Lichenifustis</taxon>
    </lineage>
</organism>
<dbReference type="AlphaFoldDB" id="A0AA41Z4R8"/>
<dbReference type="Pfam" id="PF07045">
    <property type="entry name" value="DUF1330"/>
    <property type="match status" value="1"/>
</dbReference>
<accession>A0AA41Z4R8</accession>
<dbReference type="InterPro" id="IPR010753">
    <property type="entry name" value="DUF1330"/>
</dbReference>
<dbReference type="SUPFAM" id="SSF54909">
    <property type="entry name" value="Dimeric alpha+beta barrel"/>
    <property type="match status" value="1"/>
</dbReference>
<evidence type="ECO:0000313" key="2">
    <source>
        <dbReference type="EMBL" id="MCW6512780.1"/>
    </source>
</evidence>
<protein>
    <submittedName>
        <fullName evidence="2">DUF1330 domain-containing protein</fullName>
    </submittedName>
</protein>
<evidence type="ECO:0000259" key="1">
    <source>
        <dbReference type="Pfam" id="PF07045"/>
    </source>
</evidence>
<evidence type="ECO:0000313" key="3">
    <source>
        <dbReference type="Proteomes" id="UP001165667"/>
    </source>
</evidence>
<dbReference type="InterPro" id="IPR011008">
    <property type="entry name" value="Dimeric_a/b-barrel"/>
</dbReference>
<reference evidence="2" key="1">
    <citation type="submission" date="2022-05" db="EMBL/GenBank/DDBJ databases">
        <authorList>
            <person name="Pankratov T."/>
        </authorList>
    </citation>
    <scope>NUCLEOTIDE SEQUENCE</scope>
    <source>
        <strain evidence="2">BP6-180914</strain>
    </source>
</reference>
<dbReference type="Proteomes" id="UP001165667">
    <property type="component" value="Unassembled WGS sequence"/>
</dbReference>
<feature type="domain" description="DUF1330" evidence="1">
    <location>
        <begin position="53"/>
        <end position="143"/>
    </location>
</feature>
<proteinExistence type="predicted"/>
<gene>
    <name evidence="2" type="ORF">M8523_33320</name>
</gene>
<keyword evidence="3" id="KW-1185">Reference proteome</keyword>
<dbReference type="EMBL" id="JAMOIM010000065">
    <property type="protein sequence ID" value="MCW6512780.1"/>
    <property type="molecule type" value="Genomic_DNA"/>
</dbReference>
<dbReference type="RefSeq" id="WP_282589155.1">
    <property type="nucleotide sequence ID" value="NZ_JAMOIM010000065.1"/>
</dbReference>